<accession>A0A512N9B8</accession>
<evidence type="ECO:0000256" key="1">
    <source>
        <dbReference type="ARBA" id="ARBA00006987"/>
    </source>
</evidence>
<dbReference type="PANTHER" id="PTHR42928:SF5">
    <property type="entry name" value="BLR1237 PROTEIN"/>
    <property type="match status" value="1"/>
</dbReference>
<comment type="similarity">
    <text evidence="1">Belongs to the UPF0065 (bug) family.</text>
</comment>
<dbReference type="Gene3D" id="3.40.190.10">
    <property type="entry name" value="Periplasmic binding protein-like II"/>
    <property type="match status" value="1"/>
</dbReference>
<dbReference type="Pfam" id="PF03401">
    <property type="entry name" value="TctC"/>
    <property type="match status" value="1"/>
</dbReference>
<dbReference type="InterPro" id="IPR005064">
    <property type="entry name" value="BUG"/>
</dbReference>
<dbReference type="InterPro" id="IPR042100">
    <property type="entry name" value="Bug_dom1"/>
</dbReference>
<gene>
    <name evidence="2" type="ORF">RSO01_24370</name>
</gene>
<sequence>MKRADFLKGLGALAVAAPAVAPRAQGAYPDKQIRMVIPFAPGGTTDLLARAVGQHFSQAWGQPVVADNRAGANGVVAGEIVAKAAADGYTLSVVAMGHAINPLIYKKLPYDGTADFTPISLIATFPQLVLVKPALKASTLPELLALARSATPPLTYASGGNGSSQHLAGALLAHMAGVTLTHVAYKGGNPAQLDLMAGNVDMMITQPNSKDLVTTGKMRALAVSSLRRSSFYPDLPTVDEAGVKGYQSVAWYGLVGPKDMPPDLVKKIADEAVRAAATEGAKTVVAQQGGDMVASTPAAFAEFILAERKRYETIVRDAGMTVE</sequence>
<reference evidence="2 3" key="1">
    <citation type="submission" date="2019-07" db="EMBL/GenBank/DDBJ databases">
        <title>Whole genome shotgun sequence of Reyranella soli NBRC 108950.</title>
        <authorList>
            <person name="Hosoyama A."/>
            <person name="Uohara A."/>
            <person name="Ohji S."/>
            <person name="Ichikawa N."/>
        </authorList>
    </citation>
    <scope>NUCLEOTIDE SEQUENCE [LARGE SCALE GENOMIC DNA]</scope>
    <source>
        <strain evidence="2 3">NBRC 108950</strain>
    </source>
</reference>
<proteinExistence type="inferred from homology"/>
<dbReference type="Gene3D" id="3.40.190.150">
    <property type="entry name" value="Bordetella uptake gene, domain 1"/>
    <property type="match status" value="1"/>
</dbReference>
<organism evidence="2 3">
    <name type="scientific">Reyranella soli</name>
    <dbReference type="NCBI Taxonomy" id="1230389"/>
    <lineage>
        <taxon>Bacteria</taxon>
        <taxon>Pseudomonadati</taxon>
        <taxon>Pseudomonadota</taxon>
        <taxon>Alphaproteobacteria</taxon>
        <taxon>Hyphomicrobiales</taxon>
        <taxon>Reyranellaceae</taxon>
        <taxon>Reyranella</taxon>
    </lineage>
</organism>
<dbReference type="PANTHER" id="PTHR42928">
    <property type="entry name" value="TRICARBOXYLATE-BINDING PROTEIN"/>
    <property type="match status" value="1"/>
</dbReference>
<dbReference type="PIRSF" id="PIRSF017082">
    <property type="entry name" value="YflP"/>
    <property type="match status" value="1"/>
</dbReference>
<dbReference type="RefSeq" id="WP_147149368.1">
    <property type="nucleotide sequence ID" value="NZ_BKAJ01000036.1"/>
</dbReference>
<dbReference type="AlphaFoldDB" id="A0A512N9B8"/>
<dbReference type="OrthoDB" id="8443386at2"/>
<keyword evidence="3" id="KW-1185">Reference proteome</keyword>
<evidence type="ECO:0000313" key="3">
    <source>
        <dbReference type="Proteomes" id="UP000321058"/>
    </source>
</evidence>
<evidence type="ECO:0008006" key="4">
    <source>
        <dbReference type="Google" id="ProtNLM"/>
    </source>
</evidence>
<dbReference type="CDD" id="cd13578">
    <property type="entry name" value="PBP2_Bug27"/>
    <property type="match status" value="1"/>
</dbReference>
<dbReference type="Proteomes" id="UP000321058">
    <property type="component" value="Unassembled WGS sequence"/>
</dbReference>
<evidence type="ECO:0000313" key="2">
    <source>
        <dbReference type="EMBL" id="GEP55271.1"/>
    </source>
</evidence>
<protein>
    <recommendedName>
        <fullName evidence="4">MFS transporter</fullName>
    </recommendedName>
</protein>
<comment type="caution">
    <text evidence="2">The sequence shown here is derived from an EMBL/GenBank/DDBJ whole genome shotgun (WGS) entry which is preliminary data.</text>
</comment>
<dbReference type="SUPFAM" id="SSF53850">
    <property type="entry name" value="Periplasmic binding protein-like II"/>
    <property type="match status" value="1"/>
</dbReference>
<dbReference type="EMBL" id="BKAJ01000036">
    <property type="protein sequence ID" value="GEP55271.1"/>
    <property type="molecule type" value="Genomic_DNA"/>
</dbReference>
<name>A0A512N9B8_9HYPH</name>